<dbReference type="EMBL" id="FNRQ01000005">
    <property type="protein sequence ID" value="SEB02805.1"/>
    <property type="molecule type" value="Genomic_DNA"/>
</dbReference>
<dbReference type="Proteomes" id="UP000198638">
    <property type="component" value="Unassembled WGS sequence"/>
</dbReference>
<dbReference type="Gene3D" id="2.60.120.620">
    <property type="entry name" value="q2cbj1_9rhob like domain"/>
    <property type="match status" value="1"/>
</dbReference>
<dbReference type="SUPFAM" id="SSF51197">
    <property type="entry name" value="Clavaminate synthase-like"/>
    <property type="match status" value="1"/>
</dbReference>
<evidence type="ECO:0000313" key="2">
    <source>
        <dbReference type="Proteomes" id="UP000198638"/>
    </source>
</evidence>
<sequence>MAATLSSCQSTGPGRTMNLHVNQARNHLNLRDAIYFGAIFLETQLKAAQDLRAFAAQSISQVLGADGDPLTLHTQVPVKEFVEIVSGIKGRFTNSDEVKEIIRAFIVELGEDPAEYLFDVPRLRVVPHYDYLHAGVSYAYKLHRDTWYGSVQCQLNTWMPVYGVTPEQTMLINPEYFSLPVKNSSVDWQLTEWINNERWKASQALTEETRVHPIPLEDVPSANELRIGLNGGEMMMFSGAHLHGTVPNRTEETRFSVDFRLMHLEDLKSGRGANNVDNGCPDPEAGFKDYFYAHSFDRFQEITA</sequence>
<evidence type="ECO:0000313" key="1">
    <source>
        <dbReference type="EMBL" id="SEB02805.1"/>
    </source>
</evidence>
<keyword evidence="2" id="KW-1185">Reference proteome</keyword>
<evidence type="ECO:0008006" key="3">
    <source>
        <dbReference type="Google" id="ProtNLM"/>
    </source>
</evidence>
<dbReference type="STRING" id="83784.SAMN05192564_105206"/>
<accession>A0A1H4FZQ4</accession>
<dbReference type="AlphaFoldDB" id="A0A1H4FZQ4"/>
<organism evidence="1 2">
    <name type="scientific">Paraburkholderia sartisoli</name>
    <dbReference type="NCBI Taxonomy" id="83784"/>
    <lineage>
        <taxon>Bacteria</taxon>
        <taxon>Pseudomonadati</taxon>
        <taxon>Pseudomonadota</taxon>
        <taxon>Betaproteobacteria</taxon>
        <taxon>Burkholderiales</taxon>
        <taxon>Burkholderiaceae</taxon>
        <taxon>Paraburkholderia</taxon>
    </lineage>
</organism>
<gene>
    <name evidence="1" type="ORF">SAMN05192564_105206</name>
</gene>
<reference evidence="2" key="1">
    <citation type="submission" date="2016-10" db="EMBL/GenBank/DDBJ databases">
        <authorList>
            <person name="Varghese N."/>
            <person name="Submissions S."/>
        </authorList>
    </citation>
    <scope>NUCLEOTIDE SEQUENCE [LARGE SCALE GENOMIC DNA]</scope>
    <source>
        <strain evidence="2">LMG 24000</strain>
    </source>
</reference>
<name>A0A1H4FZQ4_9BURK</name>
<proteinExistence type="predicted"/>
<protein>
    <recommendedName>
        <fullName evidence="3">Phytanoyl-CoA dioxygenase (PhyH)</fullName>
    </recommendedName>
</protein>